<accession>A0ABS6G2W0</accession>
<name>A0ABS6G2W0_9FIRM</name>
<sequence length="401" mass="46501">MNELKRSGKRTREQLTFSDTYLVLDNLREYDFDLVSFYVTFNQYIDRRNYEGKAENSLIFANNEALFKAFNVSRNRFYRLLKLAYECGLIDIDKGNHNRNIYILNDTAPFEPLKKIRDWEGRNNNGKDKDLEEVEMTAEDTEEIEKAEDIVAEEINKEESEDKLKSKDLGVRNNKSNNGVYTAGSYHRKGQHKTGQVAVPKRDNPSSQNGITIYPELGQLNLPTDSMNSSVDSIPNNSNVFNRSKDINISKSISLSIDNYNGDDNFEINTINRLNNRIDRQDKSKKQLENFNTILEKCEVNLIDEVYRDAVIHAIKLLFLDIENKKIVKIRDNMVPANMIKEDMEKLNFLVIDHAIAKFKKASSEKEIRNTVVYLKTCIYNSIHEVSLDIDNELRHNGIIY</sequence>
<evidence type="ECO:0000313" key="2">
    <source>
        <dbReference type="EMBL" id="MBU5676823.1"/>
    </source>
</evidence>
<dbReference type="EMBL" id="JAHLQK010000004">
    <property type="protein sequence ID" value="MBU5676823.1"/>
    <property type="molecule type" value="Genomic_DNA"/>
</dbReference>
<protein>
    <submittedName>
        <fullName evidence="2">Uncharacterized protein</fullName>
    </submittedName>
</protein>
<comment type="caution">
    <text evidence="2">The sequence shown here is derived from an EMBL/GenBank/DDBJ whole genome shotgun (WGS) entry which is preliminary data.</text>
</comment>
<reference evidence="2 3" key="1">
    <citation type="submission" date="2021-06" db="EMBL/GenBank/DDBJ databases">
        <authorList>
            <person name="Sun Q."/>
            <person name="Li D."/>
        </authorList>
    </citation>
    <scope>NUCLEOTIDE SEQUENCE [LARGE SCALE GENOMIC DNA]</scope>
    <source>
        <strain evidence="2 3">MSJ-5</strain>
    </source>
</reference>
<gene>
    <name evidence="2" type="ORF">KQI88_10370</name>
</gene>
<evidence type="ECO:0000313" key="3">
    <source>
        <dbReference type="Proteomes" id="UP000779508"/>
    </source>
</evidence>
<organism evidence="2 3">
    <name type="scientific">Alkaliphilus flagellatus</name>
    <dbReference type="NCBI Taxonomy" id="2841507"/>
    <lineage>
        <taxon>Bacteria</taxon>
        <taxon>Bacillati</taxon>
        <taxon>Bacillota</taxon>
        <taxon>Clostridia</taxon>
        <taxon>Peptostreptococcales</taxon>
        <taxon>Natronincolaceae</taxon>
        <taxon>Alkaliphilus</taxon>
    </lineage>
</organism>
<evidence type="ECO:0000256" key="1">
    <source>
        <dbReference type="SAM" id="MobiDB-lite"/>
    </source>
</evidence>
<keyword evidence="3" id="KW-1185">Reference proteome</keyword>
<feature type="region of interest" description="Disordered" evidence="1">
    <location>
        <begin position="169"/>
        <end position="207"/>
    </location>
</feature>
<dbReference type="Proteomes" id="UP000779508">
    <property type="component" value="Unassembled WGS sequence"/>
</dbReference>
<dbReference type="RefSeq" id="WP_216417077.1">
    <property type="nucleotide sequence ID" value="NZ_JAHLQK010000004.1"/>
</dbReference>
<proteinExistence type="predicted"/>